<dbReference type="OrthoDB" id="9792269at2"/>
<name>A0A172Q6V3_9STRE</name>
<reference evidence="3" key="2">
    <citation type="submission" date="2016-03" db="EMBL/GenBank/DDBJ databases">
        <title>Streptococcus antelopensis sp. nov., isolated from the feces of the Tibetan antelope (Pantholops hodgsonii) in Hoh Xil National Nature Reserve, Qinghai, China.</title>
        <authorList>
            <person name="Bai X."/>
        </authorList>
    </citation>
    <scope>NUCLEOTIDE SEQUENCE [LARGE SCALE GENOMIC DNA]</scope>
    <source>
        <strain evidence="3">TA 26</strain>
    </source>
</reference>
<dbReference type="Proteomes" id="UP000077317">
    <property type="component" value="Chromosome"/>
</dbReference>
<accession>A0A172Q6V3</accession>
<keyword evidence="3" id="KW-1185">Reference proteome</keyword>
<evidence type="ECO:0000313" key="2">
    <source>
        <dbReference type="EMBL" id="AND79147.1"/>
    </source>
</evidence>
<dbReference type="KEGG" id="spat:A0O21_03450"/>
<proteinExistence type="predicted"/>
<dbReference type="AlphaFoldDB" id="A0A172Q6V3"/>
<feature type="domain" description="DUF1972" evidence="1">
    <location>
        <begin position="1"/>
        <end position="185"/>
    </location>
</feature>
<dbReference type="RefSeq" id="WP_067061313.1">
    <property type="nucleotide sequence ID" value="NZ_CP014699.1"/>
</dbReference>
<evidence type="ECO:0000259" key="1">
    <source>
        <dbReference type="Pfam" id="PF09314"/>
    </source>
</evidence>
<evidence type="ECO:0000313" key="3">
    <source>
        <dbReference type="Proteomes" id="UP000077317"/>
    </source>
</evidence>
<dbReference type="InterPro" id="IPR015393">
    <property type="entry name" value="DUF1972"/>
</dbReference>
<dbReference type="Pfam" id="PF09314">
    <property type="entry name" value="DUF1972"/>
    <property type="match status" value="1"/>
</dbReference>
<keyword evidence="2" id="KW-0808">Transferase</keyword>
<reference evidence="2 3" key="1">
    <citation type="journal article" date="2016" name="Int. J. Syst. Evol. Microbiol.">
        <title>Streptococcuspantholopis sp. nov., isolated from faeces of the Tibetan antelope (Pantholops hodgsonii).</title>
        <authorList>
            <person name="Bai X."/>
            <person name="Xiong Y."/>
            <person name="Lu S."/>
            <person name="Jin D."/>
            <person name="Lai X."/>
            <person name="Yang J."/>
            <person name="Niu L."/>
            <person name="Hu S."/>
            <person name="Meng X."/>
            <person name="Pu J."/>
            <person name="Ye C."/>
            <person name="Xu J."/>
        </authorList>
    </citation>
    <scope>NUCLEOTIDE SEQUENCE [LARGE SCALE GENOMIC DNA]</scope>
    <source>
        <strain evidence="2 3">TA 26</strain>
    </source>
</reference>
<dbReference type="EMBL" id="CP014699">
    <property type="protein sequence ID" value="AND79147.1"/>
    <property type="molecule type" value="Genomic_DNA"/>
</dbReference>
<dbReference type="PANTHER" id="PTHR46401:SF8">
    <property type="entry name" value="BLL6006 PROTEIN"/>
    <property type="match status" value="1"/>
</dbReference>
<dbReference type="NCBIfam" id="NF046071">
    <property type="entry name" value="B1-4RhmsylTfaseCps2T"/>
    <property type="match status" value="1"/>
</dbReference>
<dbReference type="GO" id="GO:0016757">
    <property type="term" value="F:glycosyltransferase activity"/>
    <property type="evidence" value="ECO:0007669"/>
    <property type="project" value="TreeGrafter"/>
</dbReference>
<sequence length="384" mass="43730">MQHIFIIGSRGLPAKYGGFETFVEELIKTKKSKAINYHVACLSDEEHHSHFTYLGADCFTIKAPKIGPARVIAYDMMAIHYSLSLIKKEKIASPIFYILGNTIGAFIGVFKKKIQRAGGRLYVNPDGLEWKRSKWSKPVQTYLKYAEKCMAAQADLVIADNIGIEHYIKQAYPNTRTRFIAYGTDLSQSSLKADSPSVLAYFERWGLKQGQYYLLVGRFVPENNYETVIRAFMQTQTQRDLLIICNHEGSPFFEKLKAATRFEEDKRVKFAGTVYDHDLLNYLREHAFAYIHGHEVGGTNPGLLEALAHTDLNLVLGVDFNRSVAGEAALYWNKEESDLAQLLERVDGQTDFSDLAQNAKEVVSSRYTWEKITKEYEDLFLNES</sequence>
<dbReference type="PANTHER" id="PTHR46401">
    <property type="entry name" value="GLYCOSYLTRANSFERASE WBBK-RELATED"/>
    <property type="match status" value="1"/>
</dbReference>
<dbReference type="STRING" id="1811193.A0O21_03450"/>
<organism evidence="2 3">
    <name type="scientific">Streptococcus pantholopis</name>
    <dbReference type="NCBI Taxonomy" id="1811193"/>
    <lineage>
        <taxon>Bacteria</taxon>
        <taxon>Bacillati</taxon>
        <taxon>Bacillota</taxon>
        <taxon>Bacilli</taxon>
        <taxon>Lactobacillales</taxon>
        <taxon>Streptococcaceae</taxon>
        <taxon>Streptococcus</taxon>
    </lineage>
</organism>
<dbReference type="SUPFAM" id="SSF53756">
    <property type="entry name" value="UDP-Glycosyltransferase/glycogen phosphorylase"/>
    <property type="match status" value="1"/>
</dbReference>
<protein>
    <submittedName>
        <fullName evidence="2">Glycosyl transferase</fullName>
    </submittedName>
</protein>
<dbReference type="Gene3D" id="3.40.50.2000">
    <property type="entry name" value="Glycogen Phosphorylase B"/>
    <property type="match status" value="2"/>
</dbReference>
<gene>
    <name evidence="2" type="ORF">A0O21_03450</name>
</gene>